<dbReference type="AlphaFoldDB" id="A0A149V5N3"/>
<evidence type="ECO:0000313" key="3">
    <source>
        <dbReference type="Proteomes" id="UP000075538"/>
    </source>
</evidence>
<gene>
    <name evidence="2" type="ORF">AD953_07270</name>
</gene>
<accession>A0A149V5N3</accession>
<evidence type="ECO:0000313" key="2">
    <source>
        <dbReference type="EMBL" id="KXV75489.1"/>
    </source>
</evidence>
<reference evidence="2 3" key="1">
    <citation type="submission" date="2015-06" db="EMBL/GenBank/DDBJ databases">
        <title>Improved classification and identification of acetic acid bacteria using matrix-assisted laser desorption/ionization time-of-flight mass spectrometry; Gluconobacter nephelii and Gluconobacter uchimurae are later heterotypic synonyms of Gluconobacter japonicus and Gluconobacter oxydans, respectively.</title>
        <authorList>
            <person name="Li L."/>
            <person name="Cleenwerck I."/>
            <person name="De Vuyst L."/>
            <person name="Vandamme P."/>
        </authorList>
    </citation>
    <scope>NUCLEOTIDE SEQUENCE [LARGE SCALE GENOMIC DNA]</scope>
    <source>
        <strain evidence="2 3">LMG 1604</strain>
    </source>
</reference>
<organism evidence="2 3">
    <name type="scientific">Acetobacter malorum</name>
    <dbReference type="NCBI Taxonomy" id="178901"/>
    <lineage>
        <taxon>Bacteria</taxon>
        <taxon>Pseudomonadati</taxon>
        <taxon>Pseudomonadota</taxon>
        <taxon>Alphaproteobacteria</taxon>
        <taxon>Acetobacterales</taxon>
        <taxon>Acetobacteraceae</taxon>
        <taxon>Acetobacter</taxon>
    </lineage>
</organism>
<dbReference type="PATRIC" id="fig|178901.15.peg.2547"/>
<sequence length="65" mass="7451">MGTPDKIARIDVILPEQGDASPHLTDATVLRLARMIGRQMAREDYERQKRARRRSRRPPVPGQKS</sequence>
<name>A0A149V5N3_9PROT</name>
<dbReference type="RefSeq" id="WP_061490928.1">
    <property type="nucleotide sequence ID" value="NZ_LHZZ01000524.1"/>
</dbReference>
<comment type="caution">
    <text evidence="2">The sequence shown here is derived from an EMBL/GenBank/DDBJ whole genome shotgun (WGS) entry which is preliminary data.</text>
</comment>
<dbReference type="EMBL" id="LHZZ01000524">
    <property type="protein sequence ID" value="KXV75489.1"/>
    <property type="molecule type" value="Genomic_DNA"/>
</dbReference>
<proteinExistence type="predicted"/>
<protein>
    <submittedName>
        <fullName evidence="2">Uncharacterized protein</fullName>
    </submittedName>
</protein>
<evidence type="ECO:0000256" key="1">
    <source>
        <dbReference type="SAM" id="MobiDB-lite"/>
    </source>
</evidence>
<feature type="region of interest" description="Disordered" evidence="1">
    <location>
        <begin position="39"/>
        <end position="65"/>
    </location>
</feature>
<dbReference type="Proteomes" id="UP000075538">
    <property type="component" value="Unassembled WGS sequence"/>
</dbReference>